<evidence type="ECO:0008006" key="3">
    <source>
        <dbReference type="Google" id="ProtNLM"/>
    </source>
</evidence>
<evidence type="ECO:0000313" key="2">
    <source>
        <dbReference type="Proteomes" id="UP001597512"/>
    </source>
</evidence>
<dbReference type="Proteomes" id="UP001597512">
    <property type="component" value="Unassembled WGS sequence"/>
</dbReference>
<dbReference type="RefSeq" id="WP_381509071.1">
    <property type="nucleotide sequence ID" value="NZ_JBHUOM010000050.1"/>
</dbReference>
<comment type="caution">
    <text evidence="1">The sequence shown here is derived from an EMBL/GenBank/DDBJ whole genome shotgun (WGS) entry which is preliminary data.</text>
</comment>
<keyword evidence="2" id="KW-1185">Reference proteome</keyword>
<accession>A0ABW6AV12</accession>
<proteinExistence type="predicted"/>
<name>A0ABW6AV12_9BACT</name>
<sequence>MFPNRMIILLFSGRNPQGEFQASTFGGPDLESGFDILTSLVNEGWQLSKVELVNGSQKTISLPVEIFDGKSFREPLKNLKQEWEDILSLPH</sequence>
<evidence type="ECO:0000313" key="1">
    <source>
        <dbReference type="EMBL" id="MFD2938283.1"/>
    </source>
</evidence>
<dbReference type="EMBL" id="JBHUOM010000050">
    <property type="protein sequence ID" value="MFD2938283.1"/>
    <property type="molecule type" value="Genomic_DNA"/>
</dbReference>
<organism evidence="1 2">
    <name type="scientific">Spirosoma flavum</name>
    <dbReference type="NCBI Taxonomy" id="2048557"/>
    <lineage>
        <taxon>Bacteria</taxon>
        <taxon>Pseudomonadati</taxon>
        <taxon>Bacteroidota</taxon>
        <taxon>Cytophagia</taxon>
        <taxon>Cytophagales</taxon>
        <taxon>Cytophagaceae</taxon>
        <taxon>Spirosoma</taxon>
    </lineage>
</organism>
<gene>
    <name evidence="1" type="ORF">ACFS25_31255</name>
</gene>
<reference evidence="2" key="1">
    <citation type="journal article" date="2019" name="Int. J. Syst. Evol. Microbiol.">
        <title>The Global Catalogue of Microorganisms (GCM) 10K type strain sequencing project: providing services to taxonomists for standard genome sequencing and annotation.</title>
        <authorList>
            <consortium name="The Broad Institute Genomics Platform"/>
            <consortium name="The Broad Institute Genome Sequencing Center for Infectious Disease"/>
            <person name="Wu L."/>
            <person name="Ma J."/>
        </authorList>
    </citation>
    <scope>NUCLEOTIDE SEQUENCE [LARGE SCALE GENOMIC DNA]</scope>
    <source>
        <strain evidence="2">KCTC 52490</strain>
    </source>
</reference>
<protein>
    <recommendedName>
        <fullName evidence="3">DUF4177 domain-containing protein</fullName>
    </recommendedName>
</protein>